<dbReference type="EMBL" id="CP022745">
    <property type="protein sequence ID" value="ASY44299.1"/>
    <property type="molecule type" value="Genomic_DNA"/>
</dbReference>
<evidence type="ECO:0000259" key="2">
    <source>
        <dbReference type="PROSITE" id="PS50164"/>
    </source>
</evidence>
<evidence type="ECO:0000313" key="4">
    <source>
        <dbReference type="Proteomes" id="UP000217141"/>
    </source>
</evidence>
<sequence length="97" mass="11541">MRGGWVYVMTNRAYGVLYVGVTSSLPHRAMQHREGIGSDFCRRYRLDRLVYAERHETIMDAIAREKAMKAWKREWKVELIESINPKWVDLFDTLHLD</sequence>
<evidence type="ECO:0000256" key="1">
    <source>
        <dbReference type="ARBA" id="ARBA00007435"/>
    </source>
</evidence>
<accession>A0A249MT24</accession>
<evidence type="ECO:0000313" key="3">
    <source>
        <dbReference type="EMBL" id="ASY44299.1"/>
    </source>
</evidence>
<feature type="domain" description="GIY-YIG" evidence="2">
    <location>
        <begin position="2"/>
        <end position="78"/>
    </location>
</feature>
<dbReference type="InterPro" id="IPR035901">
    <property type="entry name" value="GIY-YIG_endonuc_sf"/>
</dbReference>
<reference evidence="3 4" key="1">
    <citation type="submission" date="2017-08" db="EMBL/GenBank/DDBJ databases">
        <title>Whole Genome Sequence of Sphingobium hydrophobicum C1: Insights into Adaption to the Electronic-waste Contaminated Sediment.</title>
        <authorList>
            <person name="Song D."/>
            <person name="Chen X."/>
            <person name="Xu M."/>
        </authorList>
    </citation>
    <scope>NUCLEOTIDE SEQUENCE [LARGE SCALE GENOMIC DNA]</scope>
    <source>
        <strain evidence="3 4">C1</strain>
    </source>
</reference>
<dbReference type="PROSITE" id="PS50164">
    <property type="entry name" value="GIY_YIG"/>
    <property type="match status" value="1"/>
</dbReference>
<organism evidence="3 4">
    <name type="scientific">Sphingobium xenophagum</name>
    <dbReference type="NCBI Taxonomy" id="121428"/>
    <lineage>
        <taxon>Bacteria</taxon>
        <taxon>Pseudomonadati</taxon>
        <taxon>Pseudomonadota</taxon>
        <taxon>Alphaproteobacteria</taxon>
        <taxon>Sphingomonadales</taxon>
        <taxon>Sphingomonadaceae</taxon>
        <taxon>Sphingobium</taxon>
    </lineage>
</organism>
<dbReference type="Pfam" id="PF01541">
    <property type="entry name" value="GIY-YIG"/>
    <property type="match status" value="1"/>
</dbReference>
<name>A0A249MT24_SPHXE</name>
<comment type="similarity">
    <text evidence="1">Belongs to the UPF0213 family.</text>
</comment>
<dbReference type="CDD" id="cd10448">
    <property type="entry name" value="GIY-YIG_unchar_3"/>
    <property type="match status" value="1"/>
</dbReference>
<dbReference type="InterPro" id="IPR050190">
    <property type="entry name" value="UPF0213_domain"/>
</dbReference>
<gene>
    <name evidence="3" type="ORF">CJD35_07465</name>
</gene>
<dbReference type="InterPro" id="IPR000305">
    <property type="entry name" value="GIY-YIG_endonuc"/>
</dbReference>
<dbReference type="KEGG" id="shyd:CJD35_07465"/>
<protein>
    <submittedName>
        <fullName evidence="3">Excinuclease ABC subunit C</fullName>
    </submittedName>
</protein>
<dbReference type="Gene3D" id="3.40.1440.10">
    <property type="entry name" value="GIY-YIG endonuclease"/>
    <property type="match status" value="1"/>
</dbReference>
<dbReference type="SUPFAM" id="SSF82771">
    <property type="entry name" value="GIY-YIG endonuclease"/>
    <property type="match status" value="1"/>
</dbReference>
<dbReference type="AlphaFoldDB" id="A0A249MT24"/>
<dbReference type="Proteomes" id="UP000217141">
    <property type="component" value="Chromosome I"/>
</dbReference>
<dbReference type="PANTHER" id="PTHR34477:SF5">
    <property type="entry name" value="BSL5627 PROTEIN"/>
    <property type="match status" value="1"/>
</dbReference>
<dbReference type="RefSeq" id="WP_017183813.1">
    <property type="nucleotide sequence ID" value="NZ_CP022745.1"/>
</dbReference>
<dbReference type="PANTHER" id="PTHR34477">
    <property type="entry name" value="UPF0213 PROTEIN YHBQ"/>
    <property type="match status" value="1"/>
</dbReference>
<proteinExistence type="inferred from homology"/>